<evidence type="ECO:0000313" key="1">
    <source>
        <dbReference type="EMBL" id="GIM46170.1"/>
    </source>
</evidence>
<accession>A0AAV4LEH1</accession>
<protein>
    <submittedName>
        <fullName evidence="1">Uncharacterized protein</fullName>
    </submittedName>
</protein>
<proteinExistence type="predicted"/>
<name>A0AAV4LEH1_9BACL</name>
<comment type="caution">
    <text evidence="1">The sequence shown here is derived from an EMBL/GenBank/DDBJ whole genome shotgun (WGS) entry which is preliminary data.</text>
</comment>
<evidence type="ECO:0000313" key="2">
    <source>
        <dbReference type="Proteomes" id="UP001057291"/>
    </source>
</evidence>
<dbReference type="AlphaFoldDB" id="A0AAV4LEH1"/>
<dbReference type="EMBL" id="BOQE01000001">
    <property type="protein sequence ID" value="GIM46170.1"/>
    <property type="molecule type" value="Genomic_DNA"/>
</dbReference>
<gene>
    <name evidence="1" type="ORF">DNHGIG_17190</name>
</gene>
<keyword evidence="2" id="KW-1185">Reference proteome</keyword>
<dbReference type="Proteomes" id="UP001057291">
    <property type="component" value="Unassembled WGS sequence"/>
</dbReference>
<organism evidence="1 2">
    <name type="scientific">Collibacillus ludicampi</name>
    <dbReference type="NCBI Taxonomy" id="2771369"/>
    <lineage>
        <taxon>Bacteria</taxon>
        <taxon>Bacillati</taxon>
        <taxon>Bacillota</taxon>
        <taxon>Bacilli</taxon>
        <taxon>Bacillales</taxon>
        <taxon>Alicyclobacillaceae</taxon>
        <taxon>Collibacillus</taxon>
    </lineage>
</organism>
<reference evidence="1" key="1">
    <citation type="journal article" date="2023" name="Int. J. Syst. Evol. Microbiol.">
        <title>Collibacillus ludicampi gen. nov., sp. nov., a new soil bacterium of the family Alicyclobacillaceae.</title>
        <authorList>
            <person name="Jojima T."/>
            <person name="Ioku Y."/>
            <person name="Fukuta Y."/>
            <person name="Shirasaka N."/>
            <person name="Matsumura Y."/>
            <person name="Mori M."/>
        </authorList>
    </citation>
    <scope>NUCLEOTIDE SEQUENCE</scope>
    <source>
        <strain evidence="1">TP075</strain>
    </source>
</reference>
<sequence length="58" mass="6554">MEGKTALLPGEACRRADSIGNPYREVRLNRQESAEAIVPIRRRLNREGPNMIVRVVHG</sequence>